<organism evidence="1 2">
    <name type="scientific">Ananas comosus</name>
    <name type="common">Pineapple</name>
    <name type="synonym">Ananas ananas</name>
    <dbReference type="NCBI Taxonomy" id="4615"/>
    <lineage>
        <taxon>Eukaryota</taxon>
        <taxon>Viridiplantae</taxon>
        <taxon>Streptophyta</taxon>
        <taxon>Embryophyta</taxon>
        <taxon>Tracheophyta</taxon>
        <taxon>Spermatophyta</taxon>
        <taxon>Magnoliopsida</taxon>
        <taxon>Liliopsida</taxon>
        <taxon>Poales</taxon>
        <taxon>Bromeliaceae</taxon>
        <taxon>Bromelioideae</taxon>
        <taxon>Ananas</taxon>
    </lineage>
</organism>
<name>A0A199V9B4_ANACO</name>
<dbReference type="AlphaFoldDB" id="A0A199V9B4"/>
<proteinExistence type="predicted"/>
<evidence type="ECO:0000313" key="1">
    <source>
        <dbReference type="EMBL" id="OAY73669.1"/>
    </source>
</evidence>
<accession>A0A199V9B4</accession>
<gene>
    <name evidence="1" type="ORF">ACMD2_21535</name>
</gene>
<comment type="caution">
    <text evidence="1">The sequence shown here is derived from an EMBL/GenBank/DDBJ whole genome shotgun (WGS) entry which is preliminary data.</text>
</comment>
<dbReference type="Proteomes" id="UP000092600">
    <property type="component" value="Unassembled WGS sequence"/>
</dbReference>
<reference evidence="1 2" key="1">
    <citation type="journal article" date="2016" name="DNA Res.">
        <title>The draft genome of MD-2 pineapple using hybrid error correction of long reads.</title>
        <authorList>
            <person name="Redwan R.M."/>
            <person name="Saidin A."/>
            <person name="Kumar S.V."/>
        </authorList>
    </citation>
    <scope>NUCLEOTIDE SEQUENCE [LARGE SCALE GENOMIC DNA]</scope>
    <source>
        <strain evidence="2">cv. MD2</strain>
        <tissue evidence="1">Leaf</tissue>
    </source>
</reference>
<dbReference type="EMBL" id="LSRQ01002633">
    <property type="protein sequence ID" value="OAY73669.1"/>
    <property type="molecule type" value="Genomic_DNA"/>
</dbReference>
<protein>
    <submittedName>
        <fullName evidence="1">Uncharacterized protein</fullName>
    </submittedName>
</protein>
<evidence type="ECO:0000313" key="2">
    <source>
        <dbReference type="Proteomes" id="UP000092600"/>
    </source>
</evidence>
<sequence>MRDFYGTKKFPIHLIYEDENQAQYYEVPLTLPTISLQRKELHNWRRIGTSTTFGCGVRSLYVYHDPIRHGLGVLCLIFMRKACGSVM</sequence>